<dbReference type="EMBL" id="CP018145">
    <property type="protein sequence ID" value="ASJ57270.1"/>
    <property type="molecule type" value="Genomic_DNA"/>
</dbReference>
<evidence type="ECO:0000313" key="3">
    <source>
        <dbReference type="Proteomes" id="UP000197781"/>
    </source>
</evidence>
<protein>
    <submittedName>
        <fullName evidence="2">Ferrochelatase</fullName>
    </submittedName>
</protein>
<evidence type="ECO:0000256" key="1">
    <source>
        <dbReference type="RuleBase" id="RU004185"/>
    </source>
</evidence>
<dbReference type="GO" id="GO:0004325">
    <property type="term" value="F:ferrochelatase activity"/>
    <property type="evidence" value="ECO:0007669"/>
    <property type="project" value="InterPro"/>
</dbReference>
<comment type="similarity">
    <text evidence="1">Belongs to the ferrochelatase family.</text>
</comment>
<dbReference type="RefSeq" id="WP_088910725.1">
    <property type="nucleotide sequence ID" value="NZ_CP018145.1"/>
</dbReference>
<accession>A0A220MRV8</accession>
<dbReference type="AlphaFoldDB" id="A0A220MRV8"/>
<dbReference type="Pfam" id="PF00762">
    <property type="entry name" value="Ferrochelatase"/>
    <property type="match status" value="1"/>
</dbReference>
<dbReference type="SUPFAM" id="SSF53800">
    <property type="entry name" value="Chelatase"/>
    <property type="match status" value="1"/>
</dbReference>
<dbReference type="GO" id="GO:0006783">
    <property type="term" value="P:heme biosynthetic process"/>
    <property type="evidence" value="ECO:0007669"/>
    <property type="project" value="InterPro"/>
</dbReference>
<sequence length="311" mass="34610">MKALLMLSYASLQSIDDILPFYTHLFHGKIPSPDTLMAAKARFQSIGVADPLGSVTARQVLVLERRLNQIGGGERIKVYQATKHTSPFMHETIQQIVADGVTELYAFPTSPLYSRTGTAAYYQSVRKALEASGANIPVVEINHWHRYPGIAEAISLRLRTALQWLSMENRSEATVLFTAHSQPGVREVNNEFIQAFAELAGEVAMRADCKKWLLAYRSAGPAPQKWLGPDVLAMIEKVAESGGKAVVVCDLLSLTENVEAIFDCRIHCRMKAEACGLEFVSTEFLNDSADYMEALVELIRERMEQSEERKS</sequence>
<reference evidence="2 3" key="1">
    <citation type="submission" date="2016-11" db="EMBL/GenBank/DDBJ databases">
        <authorList>
            <person name="Jaros S."/>
            <person name="Januszkiewicz K."/>
            <person name="Wedrychowicz H."/>
        </authorList>
    </citation>
    <scope>NUCLEOTIDE SEQUENCE [LARGE SCALE GENOMIC DNA]</scope>
    <source>
        <strain evidence="2 3">NF2</strain>
    </source>
</reference>
<gene>
    <name evidence="2" type="ORF">BP422_29435</name>
</gene>
<proteinExistence type="inferred from homology"/>
<organism evidence="2 3">
    <name type="scientific">Brevibacillus formosus</name>
    <dbReference type="NCBI Taxonomy" id="54913"/>
    <lineage>
        <taxon>Bacteria</taxon>
        <taxon>Bacillati</taxon>
        <taxon>Bacillota</taxon>
        <taxon>Bacilli</taxon>
        <taxon>Bacillales</taxon>
        <taxon>Paenibacillaceae</taxon>
        <taxon>Brevibacillus</taxon>
    </lineage>
</organism>
<name>A0A220MRV8_9BACL</name>
<dbReference type="InterPro" id="IPR001015">
    <property type="entry name" value="Ferrochelatase"/>
</dbReference>
<dbReference type="PANTHER" id="PTHR11108">
    <property type="entry name" value="FERROCHELATASE"/>
    <property type="match status" value="1"/>
</dbReference>
<dbReference type="Gene3D" id="3.40.50.1400">
    <property type="match status" value="2"/>
</dbReference>
<dbReference type="Proteomes" id="UP000197781">
    <property type="component" value="Chromosome"/>
</dbReference>
<dbReference type="PANTHER" id="PTHR11108:SF1">
    <property type="entry name" value="FERROCHELATASE, MITOCHONDRIAL"/>
    <property type="match status" value="1"/>
</dbReference>
<dbReference type="KEGG" id="bfm:BP422_29435"/>
<evidence type="ECO:0000313" key="2">
    <source>
        <dbReference type="EMBL" id="ASJ57270.1"/>
    </source>
</evidence>